<accession>A0A0F9WT70</accession>
<protein>
    <submittedName>
        <fullName evidence="1">Uncharacterized protein</fullName>
    </submittedName>
</protein>
<name>A0A0F9WT70_9ZZZZ</name>
<evidence type="ECO:0000313" key="1">
    <source>
        <dbReference type="EMBL" id="KKN82023.1"/>
    </source>
</evidence>
<sequence length="92" mass="10036">MGSESILLDLIEDVKQAITDEGTLRTHLVEIVANLEAVPDRLTGLTQGQDTLPDHERRLDAAIAAIARVSLLTMSNREIAVIVARAYVGFRP</sequence>
<dbReference type="AlphaFoldDB" id="A0A0F9WT70"/>
<dbReference type="EMBL" id="LAZR01000206">
    <property type="protein sequence ID" value="KKN82023.1"/>
    <property type="molecule type" value="Genomic_DNA"/>
</dbReference>
<reference evidence="1" key="1">
    <citation type="journal article" date="2015" name="Nature">
        <title>Complex archaea that bridge the gap between prokaryotes and eukaryotes.</title>
        <authorList>
            <person name="Spang A."/>
            <person name="Saw J.H."/>
            <person name="Jorgensen S.L."/>
            <person name="Zaremba-Niedzwiedzka K."/>
            <person name="Martijn J."/>
            <person name="Lind A.E."/>
            <person name="van Eijk R."/>
            <person name="Schleper C."/>
            <person name="Guy L."/>
            <person name="Ettema T.J."/>
        </authorList>
    </citation>
    <scope>NUCLEOTIDE SEQUENCE</scope>
</reference>
<comment type="caution">
    <text evidence="1">The sequence shown here is derived from an EMBL/GenBank/DDBJ whole genome shotgun (WGS) entry which is preliminary data.</text>
</comment>
<gene>
    <name evidence="1" type="ORF">LCGC14_0312900</name>
</gene>
<organism evidence="1">
    <name type="scientific">marine sediment metagenome</name>
    <dbReference type="NCBI Taxonomy" id="412755"/>
    <lineage>
        <taxon>unclassified sequences</taxon>
        <taxon>metagenomes</taxon>
        <taxon>ecological metagenomes</taxon>
    </lineage>
</organism>
<proteinExistence type="predicted"/>